<proteinExistence type="predicted"/>
<dbReference type="PANTHER" id="PTHR33710:SF77">
    <property type="entry name" value="DNASE I-LIKE SUPERFAMILY PROTEIN"/>
    <property type="match status" value="1"/>
</dbReference>
<gene>
    <name evidence="2" type="ORF">Ddye_000620</name>
</gene>
<dbReference type="PANTHER" id="PTHR33710">
    <property type="entry name" value="BNAC02G09200D PROTEIN"/>
    <property type="match status" value="1"/>
</dbReference>
<evidence type="ECO:0000259" key="1">
    <source>
        <dbReference type="Pfam" id="PF03372"/>
    </source>
</evidence>
<dbReference type="InterPro" id="IPR036691">
    <property type="entry name" value="Endo/exonu/phosph_ase_sf"/>
</dbReference>
<accession>A0AAD9XMJ8</accession>
<comment type="caution">
    <text evidence="2">The sequence shown here is derived from an EMBL/GenBank/DDBJ whole genome shotgun (WGS) entry which is preliminary data.</text>
</comment>
<dbReference type="Proteomes" id="UP001280121">
    <property type="component" value="Unassembled WGS sequence"/>
</dbReference>
<dbReference type="AlphaFoldDB" id="A0AAD9XMJ8"/>
<organism evidence="2 3">
    <name type="scientific">Dipteronia dyeriana</name>
    <dbReference type="NCBI Taxonomy" id="168575"/>
    <lineage>
        <taxon>Eukaryota</taxon>
        <taxon>Viridiplantae</taxon>
        <taxon>Streptophyta</taxon>
        <taxon>Embryophyta</taxon>
        <taxon>Tracheophyta</taxon>
        <taxon>Spermatophyta</taxon>
        <taxon>Magnoliopsida</taxon>
        <taxon>eudicotyledons</taxon>
        <taxon>Gunneridae</taxon>
        <taxon>Pentapetalae</taxon>
        <taxon>rosids</taxon>
        <taxon>malvids</taxon>
        <taxon>Sapindales</taxon>
        <taxon>Sapindaceae</taxon>
        <taxon>Hippocastanoideae</taxon>
        <taxon>Acereae</taxon>
        <taxon>Dipteronia</taxon>
    </lineage>
</organism>
<dbReference type="Pfam" id="PF03372">
    <property type="entry name" value="Exo_endo_phos"/>
    <property type="match status" value="1"/>
</dbReference>
<evidence type="ECO:0000313" key="3">
    <source>
        <dbReference type="Proteomes" id="UP001280121"/>
    </source>
</evidence>
<feature type="domain" description="Endonuclease/exonuclease/phosphatase" evidence="1">
    <location>
        <begin position="60"/>
        <end position="146"/>
    </location>
</feature>
<keyword evidence="3" id="KW-1185">Reference proteome</keyword>
<dbReference type="InterPro" id="IPR005135">
    <property type="entry name" value="Endo/exonuclease/phosphatase"/>
</dbReference>
<reference evidence="2" key="1">
    <citation type="journal article" date="2023" name="Plant J.">
        <title>Genome sequences and population genomics provide insights into the demographic history, inbreeding, and mutation load of two 'living fossil' tree species of Dipteronia.</title>
        <authorList>
            <person name="Feng Y."/>
            <person name="Comes H.P."/>
            <person name="Chen J."/>
            <person name="Zhu S."/>
            <person name="Lu R."/>
            <person name="Zhang X."/>
            <person name="Li P."/>
            <person name="Qiu J."/>
            <person name="Olsen K.M."/>
            <person name="Qiu Y."/>
        </authorList>
    </citation>
    <scope>NUCLEOTIDE SEQUENCE</scope>
    <source>
        <strain evidence="2">KIB01</strain>
    </source>
</reference>
<protein>
    <recommendedName>
        <fullName evidence="1">Endonuclease/exonuclease/phosphatase domain-containing protein</fullName>
    </recommendedName>
</protein>
<dbReference type="SUPFAM" id="SSF56219">
    <property type="entry name" value="DNase I-like"/>
    <property type="match status" value="1"/>
</dbReference>
<dbReference type="GO" id="GO:0003824">
    <property type="term" value="F:catalytic activity"/>
    <property type="evidence" value="ECO:0007669"/>
    <property type="project" value="InterPro"/>
</dbReference>
<sequence>MHDGGNRIFSGQNDWGVRETLDPKFILSNSHRHEPTLEDNTDKAKLDEDSVIPVIHGTGRVEDIANEANPDLLFLMETKCDQEKMEKWCVLLGFDIHEGNCRGSRASTDTPDNNQRFSSWTLLRRLAGMSRLPWVCMGDFNEVLRDTKKLVGTGKNWKAMTNFREALDDCELKDMGFVGPKYTWSNKREGSVDFVQVG</sequence>
<evidence type="ECO:0000313" key="2">
    <source>
        <dbReference type="EMBL" id="KAK2662046.1"/>
    </source>
</evidence>
<name>A0AAD9XMJ8_9ROSI</name>
<dbReference type="Gene3D" id="3.60.10.10">
    <property type="entry name" value="Endonuclease/exonuclease/phosphatase"/>
    <property type="match status" value="1"/>
</dbReference>
<dbReference type="EMBL" id="JANJYI010000001">
    <property type="protein sequence ID" value="KAK2662046.1"/>
    <property type="molecule type" value="Genomic_DNA"/>
</dbReference>